<dbReference type="InterPro" id="IPR011600">
    <property type="entry name" value="Pept_C14_caspase"/>
</dbReference>
<name>A0A409WS49_9AGAR</name>
<dbReference type="OrthoDB" id="3223806at2759"/>
<evidence type="ECO:0000313" key="2">
    <source>
        <dbReference type="EMBL" id="PPQ81317.1"/>
    </source>
</evidence>
<dbReference type="Proteomes" id="UP000284706">
    <property type="component" value="Unassembled WGS sequence"/>
</dbReference>
<dbReference type="GO" id="GO:0004197">
    <property type="term" value="F:cysteine-type endopeptidase activity"/>
    <property type="evidence" value="ECO:0007669"/>
    <property type="project" value="InterPro"/>
</dbReference>
<dbReference type="GO" id="GO:0006508">
    <property type="term" value="P:proteolysis"/>
    <property type="evidence" value="ECO:0007669"/>
    <property type="project" value="InterPro"/>
</dbReference>
<dbReference type="EMBL" id="NHYE01004881">
    <property type="protein sequence ID" value="PPQ81317.1"/>
    <property type="molecule type" value="Genomic_DNA"/>
</dbReference>
<feature type="domain" description="Peptidase C14 caspase" evidence="1">
    <location>
        <begin position="22"/>
        <end position="222"/>
    </location>
</feature>
<dbReference type="AlphaFoldDB" id="A0A409WS49"/>
<dbReference type="InParanoid" id="A0A409WS49"/>
<dbReference type="Pfam" id="PF00656">
    <property type="entry name" value="Peptidase_C14"/>
    <property type="match status" value="1"/>
</dbReference>
<proteinExistence type="predicted"/>
<evidence type="ECO:0000313" key="3">
    <source>
        <dbReference type="Proteomes" id="UP000284706"/>
    </source>
</evidence>
<reference evidence="2 3" key="1">
    <citation type="journal article" date="2018" name="Evol. Lett.">
        <title>Horizontal gene cluster transfer increased hallucinogenic mushroom diversity.</title>
        <authorList>
            <person name="Reynolds H.T."/>
            <person name="Vijayakumar V."/>
            <person name="Gluck-Thaler E."/>
            <person name="Korotkin H.B."/>
            <person name="Matheny P.B."/>
            <person name="Slot J.C."/>
        </authorList>
    </citation>
    <scope>NUCLEOTIDE SEQUENCE [LARGE SCALE GENOMIC DNA]</scope>
    <source>
        <strain evidence="2 3">SRW20</strain>
    </source>
</reference>
<comment type="caution">
    <text evidence="2">The sequence shown here is derived from an EMBL/GenBank/DDBJ whole genome shotgun (WGS) entry which is preliminary data.</text>
</comment>
<evidence type="ECO:0000259" key="1">
    <source>
        <dbReference type="Pfam" id="PF00656"/>
    </source>
</evidence>
<dbReference type="Gene3D" id="3.40.50.1460">
    <property type="match status" value="1"/>
</dbReference>
<organism evidence="2 3">
    <name type="scientific">Gymnopilus dilepis</name>
    <dbReference type="NCBI Taxonomy" id="231916"/>
    <lineage>
        <taxon>Eukaryota</taxon>
        <taxon>Fungi</taxon>
        <taxon>Dikarya</taxon>
        <taxon>Basidiomycota</taxon>
        <taxon>Agaricomycotina</taxon>
        <taxon>Agaricomycetes</taxon>
        <taxon>Agaricomycetidae</taxon>
        <taxon>Agaricales</taxon>
        <taxon>Agaricineae</taxon>
        <taxon>Hymenogastraceae</taxon>
        <taxon>Gymnopilus</taxon>
    </lineage>
</organism>
<keyword evidence="3" id="KW-1185">Reference proteome</keyword>
<feature type="non-terminal residue" evidence="2">
    <location>
        <position position="1"/>
    </location>
</feature>
<sequence>LHLTDARIYSHFRRQDVLVVNIGINEYASNDCPDLRKAVADADLFVEFLQKRLGVVDANIVSLRNREASRNASLSSLQWLETGRIDYTSSVTKIFYFAGHADVRGPVTGTTELLCPGDEGRVQGIEFCRIRDMVRKIVDHGDNIYTHLADGPFNQIVILDCCWSGELLGGSIRGHGRFPRFLKDISSSFQGSYVLLTSSGRDERAIDGLFTRNLLEALDSNLDNLTYISLMHRLKMPEQQTPHCEGSGIQWRLFSHQGPAADESLTLTMRKGDDTFVLQAGSAHGHTIGTRFTAHLTNLKPTPTRPNPAVCILVIKSTDIFSSVLDTARNSDRARLPPLFYLKRVSSKAIRLYIERSHQTWLESVFPVSTQDDLPMMLVNDVQSCDLGLVVSGAQVQFKLHIRLMKTKYKDSGISSTVNGDTVERMTEYILFGLPDTVDVSNVEGIRRVIKAAGHFLHHLAHSSTSTIHRGVKMELHKLAPKLGAGSSSQFLEPSSGNLINEEHAELEVDGEVQFGVTIRNDGPLMLYPYLFYFDPNDLTIQPWYLPPIGVSGTETTRADSPLPPGSPGLAIGYDVAQHTWRFVIPEGRDTDIGFFRLFLSTRPAYFETIQQESPFEVGATRGTSRVLPKAPKAEWSVQTVTIDQKRTYVSKHTEYLSSFLSH</sequence>
<protein>
    <recommendedName>
        <fullName evidence="1">Peptidase C14 caspase domain-containing protein</fullName>
    </recommendedName>
</protein>
<gene>
    <name evidence="2" type="ORF">CVT26_014432</name>
</gene>
<accession>A0A409WS49</accession>